<evidence type="ECO:0000256" key="3">
    <source>
        <dbReference type="PROSITE-ProRule" id="PRU00221"/>
    </source>
</evidence>
<sequence>MGRVTPYVKRLVSRFKNDNSSPTVPADPPVDPTVVAQQSPRELSPAPLNTTSPPQRIWNQAYNELKKPENDQAIVEAYEKILTTYLSPTTETTQDNNGAQNLIDGDPAKRWKQMEQLVQKGLEKSAKDADKKEKLDRWITITKPLRDAIGTGIKAAPDAAIPWAGICCALEILSSPLTEPKKNRDGMTYVLSRMQWYWELWRSVLDENLSSSANRPLQAVLEKQVATLYEKLLLFQMKSVITYHRSRVAVFFRDLPKLDDWATLVSEVKDAENVVMTDCEQYSTLEMITTLRTILSAADQQAKHMADIFHQNERHHAWVREERHKEKDDNCLRDLYKTDPRHDKRSIITAKGGLVYDSYRWVTENRQYKQWYEDGSNRLLWIKGDPGKGKTMLLCGIIDELEKSKPNAVFYFFCQASDPSLRSAVYVLRGLIWSLVRTRPSLISYVREEYDQTGADIFVNHNAWHALSEMFDAILNDKASMDCVFVIDALDECTDGKEELIDLISRFSNTCKARWIISSRNWQTIEGQLDNVAADSRLQLELNATSIAEAVHYFINHKVEELSRGKRLNDDIRVKLYEYLVSTADDTFLWVALVCEELSKPKVTTRHILQVAHSFPSGLTKLYRRMMEMMDQSLDKKLCEAVLALSAVAIRPLTLLEIATLDGRLEDLSGKPEAITDIVRSCGSFLTIREDTVHIVHQSARDYLGKAFEIFPSGKELQHYEIFIRSLKTMNRKLRRNMYELESTVLIDEITPPKNQPLNEIQYACIHWVDHFDKWYCEETHRSDLDNPAYALLLTFFTTKCLYWFEAMSLLHHVTDTIKALQKLKRLIQSAPQEVKDLIEDANRWVLTHKRIMDSAPMQLYDSALLFSPQWSKIRQNFDTEAPISIETFCPSFQEWDTCLLTINGIFSGSPSLEVSPDRTKLVTIREDRVTILILDALTGEQLRSFRADDGEEVLTVSYHPDGRHLTSLSKNRQIMIWDIDNQECHRWSKPSKGETVFTDMWRPIDSRCLLPVSMDGRLLAFFTESQTIELWDVWERVCLRTFYCSGLRRDGEKYWFHWGLDQSKIPVLVVVKFTNEPDSVQVDVWNSETGQRQPNISRVCGKFRAAAIRPDGRRLAVATDAGVSIVRWDTNLNTQKAFDQHPINEYCDITWGADGRSLALTTMFPSEARSCITLWDLEKQAELVYSYGQSRGVSALRYIKNDILATIGSTDHTLKILSVELNSDLPVSAKKMTNSPPLHLRQGPNENLAVFKDSGHFEFLNVVNGIAQQSVPHSIYTLEEFYFGPENYFTVFSREGIIEIWELASGFCKDRFQIYDDGFDPNDFYYWPVAMALGTAGQIVSIGRKLRIWSVDTGTSQDIPHSFESALSRSIACSSDGRLAYNRSRSEVAVWGRDWMKERQHLIEADSINRLLFNANGILLIESAGSVEIWNCEDGSMLQYFCLREGIVPMAWDPQYQSGLDTKFGIIDLEAEGKDDCRYETSRADADFPWCPRSLRLAWTERSAWLMKGSKRVLWIPRESVDRSLFSVRTDLETRISTVAMVYSGHIIILRISARHS</sequence>
<dbReference type="Pfam" id="PF00400">
    <property type="entry name" value="WD40"/>
    <property type="match status" value="1"/>
</dbReference>
<dbReference type="InterPro" id="IPR036322">
    <property type="entry name" value="WD40_repeat_dom_sf"/>
</dbReference>
<keyword evidence="1 3" id="KW-0853">WD repeat</keyword>
<accession>A0A8K0W7K2</accession>
<evidence type="ECO:0000259" key="5">
    <source>
        <dbReference type="PROSITE" id="PS50837"/>
    </source>
</evidence>
<keyword evidence="7" id="KW-1185">Reference proteome</keyword>
<keyword evidence="2" id="KW-0677">Repeat</keyword>
<dbReference type="PROSITE" id="PS50837">
    <property type="entry name" value="NACHT"/>
    <property type="match status" value="1"/>
</dbReference>
<dbReference type="InterPro" id="IPR027417">
    <property type="entry name" value="P-loop_NTPase"/>
</dbReference>
<dbReference type="Pfam" id="PF22939">
    <property type="entry name" value="WHD_GPIID"/>
    <property type="match status" value="1"/>
</dbReference>
<dbReference type="PROSITE" id="PS00678">
    <property type="entry name" value="WD_REPEATS_1"/>
    <property type="match status" value="1"/>
</dbReference>
<dbReference type="InterPro" id="IPR054471">
    <property type="entry name" value="GPIID_WHD"/>
</dbReference>
<dbReference type="InterPro" id="IPR007111">
    <property type="entry name" value="NACHT_NTPase"/>
</dbReference>
<name>A0A8K0W7K2_9HYPO</name>
<dbReference type="Gene3D" id="2.130.10.10">
    <property type="entry name" value="YVTN repeat-like/Quinoprotein amine dehydrogenase"/>
    <property type="match status" value="3"/>
</dbReference>
<gene>
    <name evidence="6" type="ORF">BKA59DRAFT_487166</name>
</gene>
<dbReference type="OrthoDB" id="538223at2759"/>
<evidence type="ECO:0000313" key="7">
    <source>
        <dbReference type="Proteomes" id="UP000813427"/>
    </source>
</evidence>
<evidence type="ECO:0000256" key="1">
    <source>
        <dbReference type="ARBA" id="ARBA00022574"/>
    </source>
</evidence>
<dbReference type="PROSITE" id="PS50294">
    <property type="entry name" value="WD_REPEATS_REGION"/>
    <property type="match status" value="1"/>
</dbReference>
<dbReference type="SUPFAM" id="SSF52540">
    <property type="entry name" value="P-loop containing nucleoside triphosphate hydrolases"/>
    <property type="match status" value="1"/>
</dbReference>
<dbReference type="Pfam" id="PF24883">
    <property type="entry name" value="NPHP3_N"/>
    <property type="match status" value="1"/>
</dbReference>
<dbReference type="EMBL" id="JAGPXF010000007">
    <property type="protein sequence ID" value="KAH7236499.1"/>
    <property type="molecule type" value="Genomic_DNA"/>
</dbReference>
<evidence type="ECO:0000313" key="6">
    <source>
        <dbReference type="EMBL" id="KAH7236499.1"/>
    </source>
</evidence>
<feature type="repeat" description="WD" evidence="3">
    <location>
        <begin position="947"/>
        <end position="982"/>
    </location>
</feature>
<dbReference type="InterPro" id="IPR001680">
    <property type="entry name" value="WD40_rpt"/>
</dbReference>
<dbReference type="SMART" id="SM00320">
    <property type="entry name" value="WD40"/>
    <property type="match status" value="3"/>
</dbReference>
<dbReference type="InterPro" id="IPR019775">
    <property type="entry name" value="WD40_repeat_CS"/>
</dbReference>
<dbReference type="Proteomes" id="UP000813427">
    <property type="component" value="Unassembled WGS sequence"/>
</dbReference>
<dbReference type="InterPro" id="IPR056884">
    <property type="entry name" value="NPHP3-like_N"/>
</dbReference>
<feature type="domain" description="NACHT" evidence="5">
    <location>
        <begin position="378"/>
        <end position="595"/>
    </location>
</feature>
<dbReference type="PANTHER" id="PTHR10039">
    <property type="entry name" value="AMELOGENIN"/>
    <property type="match status" value="1"/>
</dbReference>
<protein>
    <recommendedName>
        <fullName evidence="5">NACHT domain-containing protein</fullName>
    </recommendedName>
</protein>
<reference evidence="6" key="1">
    <citation type="journal article" date="2021" name="Nat. Commun.">
        <title>Genetic determinants of endophytism in the Arabidopsis root mycobiome.</title>
        <authorList>
            <person name="Mesny F."/>
            <person name="Miyauchi S."/>
            <person name="Thiergart T."/>
            <person name="Pickel B."/>
            <person name="Atanasova L."/>
            <person name="Karlsson M."/>
            <person name="Huettel B."/>
            <person name="Barry K.W."/>
            <person name="Haridas S."/>
            <person name="Chen C."/>
            <person name="Bauer D."/>
            <person name="Andreopoulos W."/>
            <person name="Pangilinan J."/>
            <person name="LaButti K."/>
            <person name="Riley R."/>
            <person name="Lipzen A."/>
            <person name="Clum A."/>
            <person name="Drula E."/>
            <person name="Henrissat B."/>
            <person name="Kohler A."/>
            <person name="Grigoriev I.V."/>
            <person name="Martin F.M."/>
            <person name="Hacquard S."/>
        </authorList>
    </citation>
    <scope>NUCLEOTIDE SEQUENCE</scope>
    <source>
        <strain evidence="6">MPI-SDFR-AT-0068</strain>
    </source>
</reference>
<dbReference type="PROSITE" id="PS50082">
    <property type="entry name" value="WD_REPEATS_2"/>
    <property type="match status" value="1"/>
</dbReference>
<organism evidence="6 7">
    <name type="scientific">Fusarium tricinctum</name>
    <dbReference type="NCBI Taxonomy" id="61284"/>
    <lineage>
        <taxon>Eukaryota</taxon>
        <taxon>Fungi</taxon>
        <taxon>Dikarya</taxon>
        <taxon>Ascomycota</taxon>
        <taxon>Pezizomycotina</taxon>
        <taxon>Sordariomycetes</taxon>
        <taxon>Hypocreomycetidae</taxon>
        <taxon>Hypocreales</taxon>
        <taxon>Nectriaceae</taxon>
        <taxon>Fusarium</taxon>
        <taxon>Fusarium tricinctum species complex</taxon>
    </lineage>
</organism>
<dbReference type="Pfam" id="PF17100">
    <property type="entry name" value="NACHT_N"/>
    <property type="match status" value="1"/>
</dbReference>
<dbReference type="SUPFAM" id="SSF82171">
    <property type="entry name" value="DPP6 N-terminal domain-like"/>
    <property type="match status" value="1"/>
</dbReference>
<dbReference type="InterPro" id="IPR031359">
    <property type="entry name" value="NACHT_N"/>
</dbReference>
<dbReference type="SUPFAM" id="SSF50978">
    <property type="entry name" value="WD40 repeat-like"/>
    <property type="match status" value="1"/>
</dbReference>
<evidence type="ECO:0000256" key="4">
    <source>
        <dbReference type="SAM" id="MobiDB-lite"/>
    </source>
</evidence>
<comment type="caution">
    <text evidence="6">The sequence shown here is derived from an EMBL/GenBank/DDBJ whole genome shotgun (WGS) entry which is preliminary data.</text>
</comment>
<proteinExistence type="predicted"/>
<dbReference type="Gene3D" id="3.40.50.300">
    <property type="entry name" value="P-loop containing nucleotide triphosphate hydrolases"/>
    <property type="match status" value="1"/>
</dbReference>
<feature type="compositionally biased region" description="Polar residues" evidence="4">
    <location>
        <begin position="37"/>
        <end position="55"/>
    </location>
</feature>
<dbReference type="InterPro" id="IPR015943">
    <property type="entry name" value="WD40/YVTN_repeat-like_dom_sf"/>
</dbReference>
<evidence type="ECO:0000256" key="2">
    <source>
        <dbReference type="ARBA" id="ARBA00022737"/>
    </source>
</evidence>
<feature type="region of interest" description="Disordered" evidence="4">
    <location>
        <begin position="16"/>
        <end position="55"/>
    </location>
</feature>